<dbReference type="GO" id="GO:0022857">
    <property type="term" value="F:transmembrane transporter activity"/>
    <property type="evidence" value="ECO:0007669"/>
    <property type="project" value="InterPro"/>
</dbReference>
<evidence type="ECO:0000313" key="11">
    <source>
        <dbReference type="Proteomes" id="UP000319516"/>
    </source>
</evidence>
<keyword evidence="2" id="KW-1003">Cell membrane</keyword>
<feature type="transmembrane region" description="Helical" evidence="7">
    <location>
        <begin position="275"/>
        <end position="296"/>
    </location>
</feature>
<dbReference type="Pfam" id="PF12821">
    <property type="entry name" value="ThrE_2"/>
    <property type="match status" value="1"/>
</dbReference>
<dbReference type="GO" id="GO:0005886">
    <property type="term" value="C:plasma membrane"/>
    <property type="evidence" value="ECO:0007669"/>
    <property type="project" value="UniProtKB-SubCell"/>
</dbReference>
<comment type="caution">
    <text evidence="10">The sequence shown here is derived from an EMBL/GenBank/DDBJ whole genome shotgun (WGS) entry which is preliminary data.</text>
</comment>
<evidence type="ECO:0000256" key="6">
    <source>
        <dbReference type="ARBA" id="ARBA00034125"/>
    </source>
</evidence>
<dbReference type="PANTHER" id="PTHR34390">
    <property type="entry name" value="UPF0442 PROTEIN YJJB-RELATED"/>
    <property type="match status" value="1"/>
</dbReference>
<organism evidence="10 11">
    <name type="scientific">Ornithinicoccus hortensis</name>
    <dbReference type="NCBI Taxonomy" id="82346"/>
    <lineage>
        <taxon>Bacteria</taxon>
        <taxon>Bacillati</taxon>
        <taxon>Actinomycetota</taxon>
        <taxon>Actinomycetes</taxon>
        <taxon>Micrococcales</taxon>
        <taxon>Intrasporangiaceae</taxon>
        <taxon>Ornithinicoccus</taxon>
    </lineage>
</organism>
<name>A0A542YPX6_9MICO</name>
<dbReference type="InterPro" id="IPR010619">
    <property type="entry name" value="ThrE-like_N"/>
</dbReference>
<evidence type="ECO:0000256" key="3">
    <source>
        <dbReference type="ARBA" id="ARBA00022692"/>
    </source>
</evidence>
<dbReference type="InterPro" id="IPR050539">
    <property type="entry name" value="ThrE_Dicarb/AminoAcid_Exp"/>
</dbReference>
<evidence type="ECO:0000259" key="9">
    <source>
        <dbReference type="Pfam" id="PF12821"/>
    </source>
</evidence>
<reference evidence="10 11" key="1">
    <citation type="submission" date="2019-06" db="EMBL/GenBank/DDBJ databases">
        <title>Sequencing the genomes of 1000 actinobacteria strains.</title>
        <authorList>
            <person name="Klenk H.-P."/>
        </authorList>
    </citation>
    <scope>NUCLEOTIDE SEQUENCE [LARGE SCALE GENOMIC DNA]</scope>
    <source>
        <strain evidence="10 11">DSM 12335</strain>
    </source>
</reference>
<feature type="transmembrane region" description="Helical" evidence="7">
    <location>
        <begin position="388"/>
        <end position="409"/>
    </location>
</feature>
<sequence>MWRDRAQWVVRGVGPPTVPIGLPGHDDEVTQRHARMVIDLALRIGEAMLSTGASAADVVTNVLRVMTSYDIRQAHIDITFTSIEVSINRGVDEDPLTVMRVVSVRSPDYSRLQRVQDLVSRIVEPDGLEDRMLVQEARQELGKVLAQPHPYRRWVVTAGFALLAAAVTALFGAQPGMWLVAAISATVVDRVTRALARFGVAAFFNQAIGAAIPTTIAVLLSWAMDQGINVAGVQSPSLVVISGIIVLLAGLTVVGAAEDALDGYYVTAGARGLEVLILTAGIATGISVVLAIAGAFEVPMEVVPTVRVDGSAVTNTFAAVLVGIGFAMSTYTGFRGIVVAAAAAGTGWVAYELMALLGFGNAMTVGVAAAVVGAFGYAAHRTFRVPELAITTAGIVSLLPGLAVYRALFWMMEDSAGLVSTAMVEGFRAVSIALGLAAGVSIGGFAARHAFGLDRAAVRARRRARGSFS</sequence>
<feature type="transmembrane region" description="Helical" evidence="7">
    <location>
        <begin position="429"/>
        <end position="451"/>
    </location>
</feature>
<evidence type="ECO:0000256" key="4">
    <source>
        <dbReference type="ARBA" id="ARBA00022989"/>
    </source>
</evidence>
<gene>
    <name evidence="10" type="ORF">FB467_1258</name>
</gene>
<comment type="subcellular location">
    <subcellularLocation>
        <location evidence="1">Cell membrane</location>
        <topology evidence="1">Multi-pass membrane protein</topology>
    </subcellularLocation>
</comment>
<feature type="transmembrane region" description="Helical" evidence="7">
    <location>
        <begin position="154"/>
        <end position="171"/>
    </location>
</feature>
<proteinExistence type="inferred from homology"/>
<dbReference type="InterPro" id="IPR024528">
    <property type="entry name" value="ThrE_2"/>
</dbReference>
<evidence type="ECO:0000256" key="1">
    <source>
        <dbReference type="ARBA" id="ARBA00004651"/>
    </source>
</evidence>
<feature type="transmembrane region" description="Helical" evidence="7">
    <location>
        <begin position="236"/>
        <end position="254"/>
    </location>
</feature>
<keyword evidence="5 7" id="KW-0472">Membrane</keyword>
<comment type="similarity">
    <text evidence="6">Belongs to the ThrE exporter (TC 2.A.79) family.</text>
</comment>
<feature type="domain" description="Threonine/serine exporter-like N-terminal" evidence="8">
    <location>
        <begin position="39"/>
        <end position="292"/>
    </location>
</feature>
<dbReference type="EMBL" id="VFOP01000001">
    <property type="protein sequence ID" value="TQL50155.1"/>
    <property type="molecule type" value="Genomic_DNA"/>
</dbReference>
<protein>
    <submittedName>
        <fullName evidence="10">Uncharacterized membrane protein YjjP (DUF1212 family)</fullName>
    </submittedName>
</protein>
<accession>A0A542YPX6</accession>
<dbReference type="Proteomes" id="UP000319516">
    <property type="component" value="Unassembled WGS sequence"/>
</dbReference>
<dbReference type="AlphaFoldDB" id="A0A542YPX6"/>
<evidence type="ECO:0000256" key="7">
    <source>
        <dbReference type="SAM" id="Phobius"/>
    </source>
</evidence>
<dbReference type="GO" id="GO:0015744">
    <property type="term" value="P:succinate transport"/>
    <property type="evidence" value="ECO:0007669"/>
    <property type="project" value="TreeGrafter"/>
</dbReference>
<evidence type="ECO:0000256" key="5">
    <source>
        <dbReference type="ARBA" id="ARBA00023136"/>
    </source>
</evidence>
<keyword evidence="4 7" id="KW-1133">Transmembrane helix</keyword>
<feature type="transmembrane region" description="Helical" evidence="7">
    <location>
        <begin position="203"/>
        <end position="224"/>
    </location>
</feature>
<keyword evidence="3 7" id="KW-0812">Transmembrane</keyword>
<keyword evidence="11" id="KW-1185">Reference proteome</keyword>
<evidence type="ECO:0000256" key="2">
    <source>
        <dbReference type="ARBA" id="ARBA00022475"/>
    </source>
</evidence>
<dbReference type="Pfam" id="PF06738">
    <property type="entry name" value="ThrE"/>
    <property type="match status" value="1"/>
</dbReference>
<evidence type="ECO:0000313" key="10">
    <source>
        <dbReference type="EMBL" id="TQL50155.1"/>
    </source>
</evidence>
<feature type="transmembrane region" description="Helical" evidence="7">
    <location>
        <begin position="357"/>
        <end position="376"/>
    </location>
</feature>
<evidence type="ECO:0000259" key="8">
    <source>
        <dbReference type="Pfam" id="PF06738"/>
    </source>
</evidence>
<feature type="domain" description="Threonine/Serine exporter ThrE" evidence="9">
    <location>
        <begin position="316"/>
        <end position="442"/>
    </location>
</feature>